<proteinExistence type="predicted"/>
<name>A0ABY4B8Q4_9BACT</name>
<accession>A0ABY4B8Q4</accession>
<evidence type="ECO:0008006" key="3">
    <source>
        <dbReference type="Google" id="ProtNLM"/>
    </source>
</evidence>
<dbReference type="EMBL" id="CP094534">
    <property type="protein sequence ID" value="UOE35554.1"/>
    <property type="molecule type" value="Genomic_DNA"/>
</dbReference>
<dbReference type="RefSeq" id="WP_243517804.1">
    <property type="nucleotide sequence ID" value="NZ_CP094534.1"/>
</dbReference>
<evidence type="ECO:0000313" key="1">
    <source>
        <dbReference type="EMBL" id="UOE35554.1"/>
    </source>
</evidence>
<reference evidence="1 2" key="1">
    <citation type="submission" date="2022-03" db="EMBL/GenBank/DDBJ databases">
        <title>Hymenobactersp. isolated from the air.</title>
        <authorList>
            <person name="Won M."/>
            <person name="Kwon S.-W."/>
        </authorList>
    </citation>
    <scope>NUCLEOTIDE SEQUENCE [LARGE SCALE GENOMIC DNA]</scope>
    <source>
        <strain evidence="1 2">KACC 22596</strain>
    </source>
</reference>
<gene>
    <name evidence="1" type="ORF">MTP16_07850</name>
</gene>
<protein>
    <recommendedName>
        <fullName evidence="3">STAS/SEC14 domain-containing protein</fullName>
    </recommendedName>
</protein>
<sequence>MYQELASTSFLQVAYRPDSCLLIGRWLCSITDEQLREGYETMRLAAQEHDCRHWLMDARRRTDRRLNGPEWVVTSFLPRVQQEMGGRLYVAFLVLPNHLAEIEADPNMPEKSPGASAPFQYARFIDEGAANAWLDEKRRGKAGE</sequence>
<organism evidence="1 2">
    <name type="scientific">Hymenobacter monticola</name>
    <dbReference type="NCBI Taxonomy" id="1705399"/>
    <lineage>
        <taxon>Bacteria</taxon>
        <taxon>Pseudomonadati</taxon>
        <taxon>Bacteroidota</taxon>
        <taxon>Cytophagia</taxon>
        <taxon>Cytophagales</taxon>
        <taxon>Hymenobacteraceae</taxon>
        <taxon>Hymenobacter</taxon>
    </lineage>
</organism>
<keyword evidence="2" id="KW-1185">Reference proteome</keyword>
<evidence type="ECO:0000313" key="2">
    <source>
        <dbReference type="Proteomes" id="UP000831390"/>
    </source>
</evidence>
<dbReference type="Proteomes" id="UP000831390">
    <property type="component" value="Chromosome"/>
</dbReference>